<dbReference type="Gene3D" id="1.20.1440.230">
    <property type="entry name" value="NADH-ubiquinone oxidoreductase 51kDa subunit, iron-sulphur binding domain"/>
    <property type="match status" value="1"/>
</dbReference>
<dbReference type="SUPFAM" id="SSF142984">
    <property type="entry name" value="Nqo1 middle domain-like"/>
    <property type="match status" value="1"/>
</dbReference>
<evidence type="ECO:0000256" key="5">
    <source>
        <dbReference type="ARBA" id="ARBA00023014"/>
    </source>
</evidence>
<dbReference type="GO" id="GO:0051539">
    <property type="term" value="F:4 iron, 4 sulfur cluster binding"/>
    <property type="evidence" value="ECO:0007669"/>
    <property type="project" value="UniProtKB-KW"/>
</dbReference>
<dbReference type="Pfam" id="PF10589">
    <property type="entry name" value="NADH_4Fe-4S"/>
    <property type="match status" value="1"/>
</dbReference>
<sequence>MEIINNYSELIDLKNKYAHKLNLRKSRGMRTELVKERNIMVCGGTGCKSSGSDEIINALNENIEKLGLKDSVKVIATGCFGFCARGPIMHIQPDNIFYTQVTEKDVQEIVFSHLLEGNIVQRLLYEDPETKIKLLSQEEMPFYKKQNRIALRNCGIIDPENIEEVIASGGYQALGKAVSEMTQDEVINEVKISGLRGRGGGGFPTGRKWEATKRANNDTKYVICNADEGDPGAFMDRAILEGDPHSVIEAMAICGYSIGSSKGFVYIRAEYPLAVHRLKIAISQAKNAGLLGENILGSNFNFDIEIKYGAGAFVCGEATALIHSIEGMRGEPTMKPPRTSEKGLWLKPTCVNNVETFSNIAPIINNGGSWYASIGTPKSTGTKVFALAGKINNVGLVEVPMGITLREIIYEIGGGIKDGKALKAVQSGGPSGGCIPASLIDTPIEYETLLEIGSMMGSGGMIVMDEDNCMVDIAKFYMEFIVDESCGKCTPCRVGNKRLLEILNRITDGKGSRDDLSALRDLSEIIQDTSLCGLGQSAPNPVLSTMNYFTNEYMDHIVNKKCASKVCKNLLTYTIEDNCIGCTKCARNCPVHCIKGKVKEKHEIDVDKCIKCGTCFNECPVKAVIMV</sequence>
<evidence type="ECO:0000256" key="4">
    <source>
        <dbReference type="ARBA" id="ARBA00023004"/>
    </source>
</evidence>
<dbReference type="SUPFAM" id="SSF140490">
    <property type="entry name" value="Nqo1C-terminal domain-like"/>
    <property type="match status" value="1"/>
</dbReference>
<dbReference type="InterPro" id="IPR017896">
    <property type="entry name" value="4Fe4S_Fe-S-bd"/>
</dbReference>
<dbReference type="Gene3D" id="3.40.50.11540">
    <property type="entry name" value="NADH-ubiquinone oxidoreductase 51kDa subunit"/>
    <property type="match status" value="1"/>
</dbReference>
<dbReference type="SMART" id="SM00928">
    <property type="entry name" value="NADH_4Fe-4S"/>
    <property type="match status" value="1"/>
</dbReference>
<dbReference type="Proteomes" id="UP000184241">
    <property type="component" value="Unassembled WGS sequence"/>
</dbReference>
<dbReference type="Gene3D" id="3.10.20.600">
    <property type="match status" value="1"/>
</dbReference>
<dbReference type="InterPro" id="IPR036249">
    <property type="entry name" value="Thioredoxin-like_sf"/>
</dbReference>
<dbReference type="PANTHER" id="PTHR43578">
    <property type="entry name" value="NADH-QUINONE OXIDOREDUCTASE SUBUNIT F"/>
    <property type="match status" value="1"/>
</dbReference>
<keyword evidence="4" id="KW-0408">Iron</keyword>
<feature type="domain" description="4Fe-4S ferredoxin-type" evidence="6">
    <location>
        <begin position="570"/>
        <end position="599"/>
    </location>
</feature>
<comment type="similarity">
    <text evidence="1">Belongs to the complex I 51 kDa subunit family.</text>
</comment>
<organism evidence="7 8">
    <name type="scientific">Clostridium intestinale DSM 6191</name>
    <dbReference type="NCBI Taxonomy" id="1121320"/>
    <lineage>
        <taxon>Bacteria</taxon>
        <taxon>Bacillati</taxon>
        <taxon>Bacillota</taxon>
        <taxon>Clostridia</taxon>
        <taxon>Eubacteriales</taxon>
        <taxon>Clostridiaceae</taxon>
        <taxon>Clostridium</taxon>
    </lineage>
</organism>
<dbReference type="Pfam" id="PF10531">
    <property type="entry name" value="SLBB"/>
    <property type="match status" value="1"/>
</dbReference>
<name>A0A1M6EBH3_9CLOT</name>
<evidence type="ECO:0000256" key="2">
    <source>
        <dbReference type="ARBA" id="ARBA00022485"/>
    </source>
</evidence>
<dbReference type="Pfam" id="PF01512">
    <property type="entry name" value="Complex1_51K"/>
    <property type="match status" value="1"/>
</dbReference>
<dbReference type="InterPro" id="IPR011538">
    <property type="entry name" value="Nuo51_FMN-bd"/>
</dbReference>
<protein>
    <submittedName>
        <fullName evidence="7">NAD(P)-dependent iron-only hydrogenase diaphorase component flavoprotein</fullName>
    </submittedName>
</protein>
<keyword evidence="3" id="KW-0479">Metal-binding</keyword>
<dbReference type="Pfam" id="PF01257">
    <property type="entry name" value="2Fe-2S_thioredx"/>
    <property type="match status" value="1"/>
</dbReference>
<proteinExistence type="inferred from homology"/>
<keyword evidence="5" id="KW-0411">Iron-sulfur</keyword>
<dbReference type="EMBL" id="FQXU01000021">
    <property type="protein sequence ID" value="SHI82648.1"/>
    <property type="molecule type" value="Genomic_DNA"/>
</dbReference>
<gene>
    <name evidence="7" type="ORF">SAMN02745941_04423</name>
</gene>
<dbReference type="FunFam" id="3.40.50.11540:FF:000001">
    <property type="entry name" value="NADH dehydrogenase [ubiquinone] flavoprotein 1, mitochondrial"/>
    <property type="match status" value="1"/>
</dbReference>
<evidence type="ECO:0000256" key="1">
    <source>
        <dbReference type="ARBA" id="ARBA00007523"/>
    </source>
</evidence>
<dbReference type="SUPFAM" id="SSF54862">
    <property type="entry name" value="4Fe-4S ferredoxins"/>
    <property type="match status" value="1"/>
</dbReference>
<dbReference type="InterPro" id="IPR001949">
    <property type="entry name" value="NADH-UbQ_OxRdtase_51kDa_CS"/>
</dbReference>
<keyword evidence="2" id="KW-0004">4Fe-4S</keyword>
<dbReference type="GO" id="GO:0010181">
    <property type="term" value="F:FMN binding"/>
    <property type="evidence" value="ECO:0007669"/>
    <property type="project" value="InterPro"/>
</dbReference>
<dbReference type="PROSITE" id="PS00645">
    <property type="entry name" value="COMPLEX1_51K_2"/>
    <property type="match status" value="1"/>
</dbReference>
<dbReference type="FunFam" id="1.20.1440.230:FF:000001">
    <property type="entry name" value="Mitochondrial NADH dehydrogenase flavoprotein 1"/>
    <property type="match status" value="1"/>
</dbReference>
<dbReference type="PANTHER" id="PTHR43578:SF3">
    <property type="entry name" value="NADH-QUINONE OXIDOREDUCTASE SUBUNIT F"/>
    <property type="match status" value="1"/>
</dbReference>
<evidence type="ECO:0000259" key="6">
    <source>
        <dbReference type="PROSITE" id="PS51379"/>
    </source>
</evidence>
<dbReference type="Pfam" id="PF14697">
    <property type="entry name" value="Fer4_21"/>
    <property type="match status" value="1"/>
</dbReference>
<dbReference type="GO" id="GO:0046872">
    <property type="term" value="F:metal ion binding"/>
    <property type="evidence" value="ECO:0007669"/>
    <property type="project" value="UniProtKB-KW"/>
</dbReference>
<dbReference type="Gene3D" id="6.10.250.1450">
    <property type="match status" value="1"/>
</dbReference>
<reference evidence="7 8" key="1">
    <citation type="submission" date="2016-11" db="EMBL/GenBank/DDBJ databases">
        <authorList>
            <person name="Jaros S."/>
            <person name="Januszkiewicz K."/>
            <person name="Wedrychowicz H."/>
        </authorList>
    </citation>
    <scope>NUCLEOTIDE SEQUENCE [LARGE SCALE GENOMIC DNA]</scope>
    <source>
        <strain evidence="7 8">DSM 6191</strain>
    </source>
</reference>
<dbReference type="Gene3D" id="3.40.30.10">
    <property type="entry name" value="Glutaredoxin"/>
    <property type="match status" value="1"/>
</dbReference>
<dbReference type="SUPFAM" id="SSF142019">
    <property type="entry name" value="Nqo1 FMN-binding domain-like"/>
    <property type="match status" value="1"/>
</dbReference>
<dbReference type="GO" id="GO:0008137">
    <property type="term" value="F:NADH dehydrogenase (ubiquinone) activity"/>
    <property type="evidence" value="ECO:0007669"/>
    <property type="project" value="InterPro"/>
</dbReference>
<dbReference type="InterPro" id="IPR037207">
    <property type="entry name" value="Nuop51_4Fe4S-bd_sf"/>
</dbReference>
<dbReference type="InterPro" id="IPR019554">
    <property type="entry name" value="Soluble_ligand-bd"/>
</dbReference>
<dbReference type="AlphaFoldDB" id="A0A1M6EBH3"/>
<evidence type="ECO:0000313" key="7">
    <source>
        <dbReference type="EMBL" id="SHI82648.1"/>
    </source>
</evidence>
<evidence type="ECO:0000313" key="8">
    <source>
        <dbReference type="Proteomes" id="UP000184241"/>
    </source>
</evidence>
<dbReference type="CDD" id="cd02980">
    <property type="entry name" value="TRX_Fd_family"/>
    <property type="match status" value="1"/>
</dbReference>
<dbReference type="Gene3D" id="3.30.70.20">
    <property type="match status" value="1"/>
</dbReference>
<dbReference type="SUPFAM" id="SSF52833">
    <property type="entry name" value="Thioredoxin-like"/>
    <property type="match status" value="1"/>
</dbReference>
<dbReference type="PROSITE" id="PS00198">
    <property type="entry name" value="4FE4S_FER_1"/>
    <property type="match status" value="1"/>
</dbReference>
<feature type="domain" description="4Fe-4S ferredoxin-type" evidence="6">
    <location>
        <begin position="600"/>
        <end position="627"/>
    </location>
</feature>
<dbReference type="InterPro" id="IPR037225">
    <property type="entry name" value="Nuo51_FMN-bd_sf"/>
</dbReference>
<dbReference type="PROSITE" id="PS51379">
    <property type="entry name" value="4FE4S_FER_2"/>
    <property type="match status" value="2"/>
</dbReference>
<dbReference type="InterPro" id="IPR017900">
    <property type="entry name" value="4Fe4S_Fe_S_CS"/>
</dbReference>
<dbReference type="InterPro" id="IPR019575">
    <property type="entry name" value="Nuop51_4Fe4S-bd"/>
</dbReference>
<evidence type="ECO:0000256" key="3">
    <source>
        <dbReference type="ARBA" id="ARBA00022723"/>
    </source>
</evidence>
<accession>A0A1M6EBH3</accession>